<sequence>MLIFIVSALLFSLSSNLDNIVVGLAFGIKKIHLNAVSNLTVAVITTTGTVIAMLFGKWLSGYIPDRIGNDLGAGIIILLGVYFAIQGIIKLLKEKKSGSYAMKNTGEMADVMDASVQDKDHIRYREIVTVALGLTFNNLGTGIAASITGVSIGLTAVCTFIISLVALWSGFRLGGQVVGPLLGDYAPAVSGVLLVILGLIEMFW</sequence>
<dbReference type="Pfam" id="PF02659">
    <property type="entry name" value="Mntp"/>
    <property type="match status" value="1"/>
</dbReference>
<dbReference type="PANTHER" id="PTHR35529">
    <property type="entry name" value="MANGANESE EFFLUX PUMP MNTP-RELATED"/>
    <property type="match status" value="1"/>
</dbReference>
<dbReference type="InterPro" id="IPR003810">
    <property type="entry name" value="Mntp/YtaF"/>
</dbReference>
<name>A0A6N3AQE7_EUBLI</name>
<protein>
    <submittedName>
        <fullName evidence="1">Manganese efflux pump MntP</fullName>
    </submittedName>
</protein>
<proteinExistence type="predicted"/>
<dbReference type="EMBL" id="CACRTR010000004">
    <property type="protein sequence ID" value="VYT91856.1"/>
    <property type="molecule type" value="Genomic_DNA"/>
</dbReference>
<accession>A0A6N3AQE7</accession>
<gene>
    <name evidence="1" type="primary">mntP</name>
    <name evidence="1" type="ORF">ELLFYP34_02240</name>
</gene>
<dbReference type="PANTHER" id="PTHR35529:SF2">
    <property type="entry name" value="SPORULATION PROTEIN YTAF-RELATED"/>
    <property type="match status" value="1"/>
</dbReference>
<organism evidence="1">
    <name type="scientific">Eubacterium limosum</name>
    <dbReference type="NCBI Taxonomy" id="1736"/>
    <lineage>
        <taxon>Bacteria</taxon>
        <taxon>Bacillati</taxon>
        <taxon>Bacillota</taxon>
        <taxon>Clostridia</taxon>
        <taxon>Eubacteriales</taxon>
        <taxon>Eubacteriaceae</taxon>
        <taxon>Eubacterium</taxon>
    </lineage>
</organism>
<evidence type="ECO:0000313" key="1">
    <source>
        <dbReference type="EMBL" id="VYT91856.1"/>
    </source>
</evidence>
<dbReference type="AlphaFoldDB" id="A0A6N3AQE7"/>
<reference evidence="1" key="1">
    <citation type="submission" date="2019-11" db="EMBL/GenBank/DDBJ databases">
        <authorList>
            <person name="Feng L."/>
        </authorList>
    </citation>
    <scope>NUCLEOTIDE SEQUENCE</scope>
    <source>
        <strain evidence="1">ElimosumLFYP34</strain>
    </source>
</reference>